<organism evidence="1 2">
    <name type="scientific">Funneliformis mosseae</name>
    <name type="common">Endomycorrhizal fungus</name>
    <name type="synonym">Glomus mosseae</name>
    <dbReference type="NCBI Taxonomy" id="27381"/>
    <lineage>
        <taxon>Eukaryota</taxon>
        <taxon>Fungi</taxon>
        <taxon>Fungi incertae sedis</taxon>
        <taxon>Mucoromycota</taxon>
        <taxon>Glomeromycotina</taxon>
        <taxon>Glomeromycetes</taxon>
        <taxon>Glomerales</taxon>
        <taxon>Glomeraceae</taxon>
        <taxon>Funneliformis</taxon>
    </lineage>
</organism>
<gene>
    <name evidence="1" type="ORF">FMOSSE_LOCUS15135</name>
</gene>
<feature type="non-terminal residue" evidence="1">
    <location>
        <position position="1"/>
    </location>
</feature>
<sequence length="53" mass="6126">KAENADDIEEDADESASQSLARLYQKQLVRITVAKTNQDEILCWYKYAEGFEK</sequence>
<dbReference type="AlphaFoldDB" id="A0A9N9NCQ6"/>
<proteinExistence type="predicted"/>
<comment type="caution">
    <text evidence="1">The sequence shown here is derived from an EMBL/GenBank/DDBJ whole genome shotgun (WGS) entry which is preliminary data.</text>
</comment>
<evidence type="ECO:0000313" key="1">
    <source>
        <dbReference type="EMBL" id="CAG8723014.1"/>
    </source>
</evidence>
<evidence type="ECO:0000313" key="2">
    <source>
        <dbReference type="Proteomes" id="UP000789375"/>
    </source>
</evidence>
<protein>
    <submittedName>
        <fullName evidence="1">5733_t:CDS:1</fullName>
    </submittedName>
</protein>
<dbReference type="Proteomes" id="UP000789375">
    <property type="component" value="Unassembled WGS sequence"/>
</dbReference>
<dbReference type="EMBL" id="CAJVPP010014082">
    <property type="protein sequence ID" value="CAG8723014.1"/>
    <property type="molecule type" value="Genomic_DNA"/>
</dbReference>
<reference evidence="1" key="1">
    <citation type="submission" date="2021-06" db="EMBL/GenBank/DDBJ databases">
        <authorList>
            <person name="Kallberg Y."/>
            <person name="Tangrot J."/>
            <person name="Rosling A."/>
        </authorList>
    </citation>
    <scope>NUCLEOTIDE SEQUENCE</scope>
    <source>
        <strain evidence="1">87-6 pot B 2015</strain>
    </source>
</reference>
<keyword evidence="2" id="KW-1185">Reference proteome</keyword>
<name>A0A9N9NCQ6_FUNMO</name>
<accession>A0A9N9NCQ6</accession>